<accession>S0FSI4</accession>
<dbReference type="Gene3D" id="3.90.1150.10">
    <property type="entry name" value="Aspartate Aminotransferase, domain 1"/>
    <property type="match status" value="1"/>
</dbReference>
<dbReference type="GO" id="GO:0000271">
    <property type="term" value="P:polysaccharide biosynthetic process"/>
    <property type="evidence" value="ECO:0007669"/>
    <property type="project" value="TreeGrafter"/>
</dbReference>
<dbReference type="AlphaFoldDB" id="S0FSI4"/>
<evidence type="ECO:0000256" key="3">
    <source>
        <dbReference type="ARBA" id="ARBA00037999"/>
    </source>
</evidence>
<keyword evidence="5" id="KW-0560">Oxidoreductase</keyword>
<dbReference type="EMBL" id="APJX01000013">
    <property type="protein sequence ID" value="EMS77650.1"/>
    <property type="molecule type" value="Genomic_DNA"/>
</dbReference>
<reference evidence="5 6" key="1">
    <citation type="journal article" date="2013" name="Genome Announc.">
        <title>Draft Genome Sequence of Desulfotignum phosphitoxidans DSM 13687 Strain FiPS-3.</title>
        <authorList>
            <person name="Poehlein A."/>
            <person name="Daniel R."/>
            <person name="Simeonova D.D."/>
        </authorList>
    </citation>
    <scope>NUCLEOTIDE SEQUENCE [LARGE SCALE GENOMIC DNA]</scope>
    <source>
        <strain evidence="5 6">DSM 13687</strain>
    </source>
</reference>
<dbReference type="InterPro" id="IPR015424">
    <property type="entry name" value="PyrdxlP-dep_Trfase"/>
</dbReference>
<dbReference type="InterPro" id="IPR000653">
    <property type="entry name" value="DegT/StrS_aminotransferase"/>
</dbReference>
<dbReference type="PANTHER" id="PTHR30244">
    <property type="entry name" value="TRANSAMINASE"/>
    <property type="match status" value="1"/>
</dbReference>
<dbReference type="SUPFAM" id="SSF50118">
    <property type="entry name" value="Cell growth inhibitor/plasmid maintenance toxic component"/>
    <property type="match status" value="1"/>
</dbReference>
<comment type="caution">
    <text evidence="5">The sequence shown here is derived from an EMBL/GenBank/DDBJ whole genome shotgun (WGS) entry which is preliminary data.</text>
</comment>
<name>S0FSI4_9BACT</name>
<evidence type="ECO:0000313" key="5">
    <source>
        <dbReference type="EMBL" id="EMS77650.1"/>
    </source>
</evidence>
<dbReference type="GO" id="GO:0008483">
    <property type="term" value="F:transaminase activity"/>
    <property type="evidence" value="ECO:0007669"/>
    <property type="project" value="TreeGrafter"/>
</dbReference>
<dbReference type="Pfam" id="PF01041">
    <property type="entry name" value="DegT_DnrJ_EryC1"/>
    <property type="match status" value="1"/>
</dbReference>
<proteinExistence type="inferred from homology"/>
<sequence length="540" mass="61367">MTYKPYTGKIFLVSFPFSENSPAEKRPVLAISEPDEYGDIDFLFITTKNAAQRRMTIDLPDGLLKYDSRIHCDKKFIFHQNNIIKELASIDHSLLKVIFDKAAESNTVHYYQSIHLPDQKKEFVPQKSRINYAGRVFDEQEMIYLTDSALEFWLTAGKYAQRFEKEFSRILNVKYCSLVNSGSSANLLALMALTSPKLKERRLCPGDEVITVAAGFPTTIAPVLQAGAVPVFVDVRLPDANADVDLLHQALSKKTKAVILAHTLGFPFDLQKIKGFCDDNGLWLIEDNCDALGSRVQINGQWHYTGTVGHIGTSSFYPPHHITMGEGGAVYTNDLALKRIVESFRDWGRDCWCASGHDNSCNKRFDQQFGTLPFGYDHKFVYSHFGYNLKVTDMQAAVGCAQLEKLEQFTRQRQANHQRLHEGLKHLFQVFHLPQIPENTDPSPFGFLLTVKKDAGFFRNEITAHLEKHNIQTRNLFAGNITRHPCFDLLEQGKSFRIAGELTNTDTIMHHAFWVGVYPGMTPDMIDYMVQAIHEFVQSR</sequence>
<dbReference type="SUPFAM" id="SSF53383">
    <property type="entry name" value="PLP-dependent transferases"/>
    <property type="match status" value="1"/>
</dbReference>
<gene>
    <name evidence="5" type="primary">rfbH</name>
    <name evidence="5" type="ORF">Dpo_13c00480</name>
</gene>
<dbReference type="RefSeq" id="WP_006968344.1">
    <property type="nucleotide sequence ID" value="NZ_APJX01000013.1"/>
</dbReference>
<keyword evidence="6" id="KW-1185">Reference proteome</keyword>
<comment type="similarity">
    <text evidence="3 4">Belongs to the DegT/DnrJ/EryC1 family.</text>
</comment>
<dbReference type="Proteomes" id="UP000014216">
    <property type="component" value="Unassembled WGS sequence"/>
</dbReference>
<dbReference type="NCBIfam" id="NF011936">
    <property type="entry name" value="PRK15407.1"/>
    <property type="match status" value="1"/>
</dbReference>
<dbReference type="InterPro" id="IPR015421">
    <property type="entry name" value="PyrdxlP-dep_Trfase_major"/>
</dbReference>
<dbReference type="CDD" id="cd00616">
    <property type="entry name" value="AHBA_syn"/>
    <property type="match status" value="1"/>
</dbReference>
<evidence type="ECO:0000256" key="1">
    <source>
        <dbReference type="ARBA" id="ARBA00001933"/>
    </source>
</evidence>
<protein>
    <submittedName>
        <fullName evidence="5">CDP-6-deoxy-D-xylo-4-hexulose-3-dehydrase RfbH</fullName>
        <ecNumber evidence="5">1.17.1.1</ecNumber>
    </submittedName>
</protein>
<dbReference type="InterPro" id="IPR015422">
    <property type="entry name" value="PyrdxlP-dep_Trfase_small"/>
</dbReference>
<evidence type="ECO:0000313" key="6">
    <source>
        <dbReference type="Proteomes" id="UP000014216"/>
    </source>
</evidence>
<dbReference type="PATRIC" id="fig|1286635.3.peg.4371"/>
<dbReference type="InterPro" id="IPR003477">
    <property type="entry name" value="PemK-like"/>
</dbReference>
<dbReference type="GO" id="GO:0030170">
    <property type="term" value="F:pyridoxal phosphate binding"/>
    <property type="evidence" value="ECO:0007669"/>
    <property type="project" value="TreeGrafter"/>
</dbReference>
<dbReference type="PANTHER" id="PTHR30244:SF34">
    <property type="entry name" value="DTDP-4-AMINO-4,6-DIDEOXYGALACTOSE TRANSAMINASE"/>
    <property type="match status" value="1"/>
</dbReference>
<dbReference type="GO" id="GO:0047099">
    <property type="term" value="F:CDP-4-dehydro-6-deoxyglucose reductase activity"/>
    <property type="evidence" value="ECO:0007669"/>
    <property type="project" value="UniProtKB-EC"/>
</dbReference>
<evidence type="ECO:0000256" key="4">
    <source>
        <dbReference type="RuleBase" id="RU004508"/>
    </source>
</evidence>
<dbReference type="Pfam" id="PF02452">
    <property type="entry name" value="PemK_toxin"/>
    <property type="match status" value="1"/>
</dbReference>
<dbReference type="EC" id="1.17.1.1" evidence="5"/>
<dbReference type="GO" id="GO:0003677">
    <property type="term" value="F:DNA binding"/>
    <property type="evidence" value="ECO:0007669"/>
    <property type="project" value="InterPro"/>
</dbReference>
<dbReference type="FunFam" id="3.40.640.10:FF:000079">
    <property type="entry name" value="LPS biosynthesis protein"/>
    <property type="match status" value="1"/>
</dbReference>
<keyword evidence="2 4" id="KW-0663">Pyridoxal phosphate</keyword>
<evidence type="ECO:0000256" key="2">
    <source>
        <dbReference type="ARBA" id="ARBA00022898"/>
    </source>
</evidence>
<dbReference type="Gene3D" id="3.40.640.10">
    <property type="entry name" value="Type I PLP-dependent aspartate aminotransferase-like (Major domain)"/>
    <property type="match status" value="1"/>
</dbReference>
<organism evidence="5 6">
    <name type="scientific">Desulfotignum phosphitoxidans DSM 13687</name>
    <dbReference type="NCBI Taxonomy" id="1286635"/>
    <lineage>
        <taxon>Bacteria</taxon>
        <taxon>Pseudomonadati</taxon>
        <taxon>Thermodesulfobacteriota</taxon>
        <taxon>Desulfobacteria</taxon>
        <taxon>Desulfobacterales</taxon>
        <taxon>Desulfobacteraceae</taxon>
        <taxon>Desulfotignum</taxon>
    </lineage>
</organism>
<comment type="cofactor">
    <cofactor evidence="1">
        <name>pyridoxal 5'-phosphate</name>
        <dbReference type="ChEBI" id="CHEBI:597326"/>
    </cofactor>
</comment>